<dbReference type="InterPro" id="IPR029711">
    <property type="entry name" value="Haus7-like"/>
</dbReference>
<dbReference type="GO" id="GO:0051011">
    <property type="term" value="F:microtubule minus-end binding"/>
    <property type="evidence" value="ECO:0007669"/>
    <property type="project" value="TreeGrafter"/>
</dbReference>
<proteinExistence type="predicted"/>
<dbReference type="PANTHER" id="PTHR14352">
    <property type="entry name" value="HAUS AUGMIN-LIKE COMPLEX SUBUNIT 7"/>
    <property type="match status" value="1"/>
</dbReference>
<dbReference type="GO" id="GO:0031023">
    <property type="term" value="P:microtubule organizing center organization"/>
    <property type="evidence" value="ECO:0007669"/>
    <property type="project" value="TreeGrafter"/>
</dbReference>
<dbReference type="PANTHER" id="PTHR14352:SF2">
    <property type="entry name" value="HAUS AUGMIN-LIKE COMPLEX SUBUNIT 7"/>
    <property type="match status" value="1"/>
</dbReference>
<name>A0A3B3RXR6_9TELE</name>
<keyword evidence="3" id="KW-1185">Reference proteome</keyword>
<dbReference type="Proteomes" id="UP000261540">
    <property type="component" value="Unplaced"/>
</dbReference>
<reference evidence="2" key="2">
    <citation type="submission" date="2025-09" db="UniProtKB">
        <authorList>
            <consortium name="Ensembl"/>
        </authorList>
    </citation>
    <scope>IDENTIFICATION</scope>
</reference>
<evidence type="ECO:0000313" key="2">
    <source>
        <dbReference type="Ensembl" id="ENSPKIP00000023247.1"/>
    </source>
</evidence>
<evidence type="ECO:0000313" key="3">
    <source>
        <dbReference type="Proteomes" id="UP000261540"/>
    </source>
</evidence>
<sequence>MGSFARALVLAAIDELWTAVSVTVMPTVVVAELQGLGCPLVDGLYLREDESMRDLLCLPSLHRSDILKWICVSVCPSFKKKLSSLRSTETDAIDREIMEFVQELMLCKPGDLNLIKGQAPPLCQLLFLDQLISLIPSMPAEMASGFSSRTELGVAELVVRNEEFLSELLSSQHLEQLGQLLSPSCSPWTADVRELLHQSTAQCKASRGQSMTKSEDHPGSVEDLLHSTQSLLEDLQKECEFLQVASSPPLSPTALRVAISDLSQLMSTFSQAFNTDFRSYCNRSPPVLSPDTHTFQTVHRLLSGCNQELQAVLQLSDTCGAATQAVQQTLTVRRYWGDGHKHTLAARLEELKKRYSEYLSLCQ</sequence>
<organism evidence="2 3">
    <name type="scientific">Paramormyrops kingsleyae</name>
    <dbReference type="NCBI Taxonomy" id="1676925"/>
    <lineage>
        <taxon>Eukaryota</taxon>
        <taxon>Metazoa</taxon>
        <taxon>Chordata</taxon>
        <taxon>Craniata</taxon>
        <taxon>Vertebrata</taxon>
        <taxon>Euteleostomi</taxon>
        <taxon>Actinopterygii</taxon>
        <taxon>Neopterygii</taxon>
        <taxon>Teleostei</taxon>
        <taxon>Osteoglossocephala</taxon>
        <taxon>Osteoglossomorpha</taxon>
        <taxon>Osteoglossiformes</taxon>
        <taxon>Mormyridae</taxon>
        <taxon>Paramormyrops</taxon>
    </lineage>
</organism>
<dbReference type="AlphaFoldDB" id="A0A3B3RXR6"/>
<dbReference type="GO" id="GO:0051225">
    <property type="term" value="P:spindle assembly"/>
    <property type="evidence" value="ECO:0007669"/>
    <property type="project" value="TreeGrafter"/>
</dbReference>
<feature type="chain" id="PRO_5017391986" evidence="1">
    <location>
        <begin position="20"/>
        <end position="363"/>
    </location>
</feature>
<dbReference type="STRING" id="1676925.ENSPKIP00000023247"/>
<dbReference type="GO" id="GO:0070652">
    <property type="term" value="C:HAUS complex"/>
    <property type="evidence" value="ECO:0007669"/>
    <property type="project" value="TreeGrafter"/>
</dbReference>
<reference evidence="2" key="1">
    <citation type="submission" date="2025-08" db="UniProtKB">
        <authorList>
            <consortium name="Ensembl"/>
        </authorList>
    </citation>
    <scope>IDENTIFICATION</scope>
</reference>
<evidence type="ECO:0000256" key="1">
    <source>
        <dbReference type="SAM" id="SignalP"/>
    </source>
</evidence>
<protein>
    <submittedName>
        <fullName evidence="2">HAUS augmin like complex subunit 7</fullName>
    </submittedName>
</protein>
<feature type="signal peptide" evidence="1">
    <location>
        <begin position="1"/>
        <end position="19"/>
    </location>
</feature>
<accession>A0A3B3RXR6</accession>
<dbReference type="Ensembl" id="ENSPKIT00000003926.1">
    <property type="protein sequence ID" value="ENSPKIP00000023247.1"/>
    <property type="gene ID" value="ENSPKIG00000006922.1"/>
</dbReference>
<dbReference type="GeneTree" id="ENSGT00390000003937"/>
<keyword evidence="1" id="KW-0732">Signal</keyword>